<name>J9DJY4_EDHAE</name>
<feature type="transmembrane region" description="Helical" evidence="1">
    <location>
        <begin position="49"/>
        <end position="76"/>
    </location>
</feature>
<feature type="transmembrane region" description="Helical" evidence="1">
    <location>
        <begin position="221"/>
        <end position="240"/>
    </location>
</feature>
<comment type="caution">
    <text evidence="2">The sequence shown here is derived from an EMBL/GenBank/DDBJ whole genome shotgun (WGS) entry which is preliminary data.</text>
</comment>
<sequence>MSNEKALKKCWLGTLVFLAIILEYYTQIMQNMFKYLVLSRESLSPTTEIFSIGIELVILPLLAIGSLICFMCRYIIARKPYKNQFIDIFYFYVISQGQISVFVLFVCGIFLDFPYPLCYFTKKSEIYTEERTSAFLAGFLLQTYTINAIIYFSIYYIRKLISLHNIHSIKGVFQLNKQSIIWWLKPLFFTTAHLFCHYISIFKYKGGQNNVVPHSASYFRSLFLSMLLSAGSLMLLYLIYSIHRILSAMFFYRGNEGTRPITTFGLTSLF</sequence>
<accession>J9DJY4</accession>
<gene>
    <name evidence="2" type="ORF">EDEG_03794</name>
</gene>
<keyword evidence="1" id="KW-1133">Transmembrane helix</keyword>
<evidence type="ECO:0000313" key="2">
    <source>
        <dbReference type="EMBL" id="EJW01662.1"/>
    </source>
</evidence>
<dbReference type="VEuPathDB" id="MicrosporidiaDB:EDEG_03794"/>
<dbReference type="EMBL" id="AFBI03000124">
    <property type="protein sequence ID" value="EJW01662.1"/>
    <property type="molecule type" value="Genomic_DNA"/>
</dbReference>
<evidence type="ECO:0000256" key="1">
    <source>
        <dbReference type="SAM" id="Phobius"/>
    </source>
</evidence>
<feature type="transmembrane region" description="Helical" evidence="1">
    <location>
        <begin position="133"/>
        <end position="157"/>
    </location>
</feature>
<feature type="transmembrane region" description="Helical" evidence="1">
    <location>
        <begin position="180"/>
        <end position="201"/>
    </location>
</feature>
<proteinExistence type="predicted"/>
<keyword evidence="3" id="KW-1185">Reference proteome</keyword>
<evidence type="ECO:0000313" key="3">
    <source>
        <dbReference type="Proteomes" id="UP000003163"/>
    </source>
</evidence>
<dbReference type="AlphaFoldDB" id="J9DJY4"/>
<reference evidence="2 3" key="1">
    <citation type="submission" date="2011-08" db="EMBL/GenBank/DDBJ databases">
        <authorList>
            <person name="Liu Z.J."/>
            <person name="Shi F.L."/>
            <person name="Lu J.Q."/>
            <person name="Li M."/>
            <person name="Wang Z.L."/>
        </authorList>
    </citation>
    <scope>NUCLEOTIDE SEQUENCE [LARGE SCALE GENOMIC DNA]</scope>
    <source>
        <strain evidence="2 3">USNM 41457</strain>
    </source>
</reference>
<dbReference type="Proteomes" id="UP000003163">
    <property type="component" value="Unassembled WGS sequence"/>
</dbReference>
<organism evidence="2 3">
    <name type="scientific">Edhazardia aedis (strain USNM 41457)</name>
    <name type="common">Microsporidian parasite</name>
    <dbReference type="NCBI Taxonomy" id="1003232"/>
    <lineage>
        <taxon>Eukaryota</taxon>
        <taxon>Fungi</taxon>
        <taxon>Fungi incertae sedis</taxon>
        <taxon>Microsporidia</taxon>
        <taxon>Edhazardia</taxon>
    </lineage>
</organism>
<protein>
    <submittedName>
        <fullName evidence="2">Uncharacterized protein</fullName>
    </submittedName>
</protein>
<reference evidence="3" key="2">
    <citation type="submission" date="2015-07" db="EMBL/GenBank/DDBJ databases">
        <title>Contrasting host-pathogen interactions and genome evolution in two generalist and specialist microsporidian pathogens of mosquitoes.</title>
        <authorList>
            <consortium name="The Broad Institute Genomics Platform"/>
            <consortium name="The Broad Institute Genome Sequencing Center for Infectious Disease"/>
            <person name="Cuomo C.A."/>
            <person name="Sanscrainte N.D."/>
            <person name="Goldberg J.M."/>
            <person name="Heiman D."/>
            <person name="Young S."/>
            <person name="Zeng Q."/>
            <person name="Becnel J.J."/>
            <person name="Birren B.W."/>
        </authorList>
    </citation>
    <scope>NUCLEOTIDE SEQUENCE [LARGE SCALE GENOMIC DNA]</scope>
    <source>
        <strain evidence="3">USNM 41457</strain>
    </source>
</reference>
<dbReference type="InParanoid" id="J9DJY4"/>
<keyword evidence="1" id="KW-0812">Transmembrane</keyword>
<dbReference type="HOGENOM" id="CLU_1030695_0_0_1"/>
<keyword evidence="1" id="KW-0472">Membrane</keyword>
<feature type="transmembrane region" description="Helical" evidence="1">
    <location>
        <begin position="88"/>
        <end position="113"/>
    </location>
</feature>
<feature type="transmembrane region" description="Helical" evidence="1">
    <location>
        <begin position="12"/>
        <end position="29"/>
    </location>
</feature>